<dbReference type="Proteomes" id="UP000031586">
    <property type="component" value="Unassembled WGS sequence"/>
</dbReference>
<evidence type="ECO:0000256" key="1">
    <source>
        <dbReference type="SAM" id="SignalP"/>
    </source>
</evidence>
<reference evidence="2 3" key="1">
    <citation type="submission" date="2014-07" db="EMBL/GenBank/DDBJ databases">
        <title>Unique and conserved regions in Vibrio harveyi and related species in comparison with the shrimp pathogen Vibrio harveyi CAIM 1792.</title>
        <authorList>
            <person name="Espinoza-Valles I."/>
            <person name="Vora G."/>
            <person name="Leekitcharoenphon P."/>
            <person name="Ussery D."/>
            <person name="Hoj L."/>
            <person name="Gomez-Gil B."/>
        </authorList>
    </citation>
    <scope>NUCLEOTIDE SEQUENCE [LARGE SCALE GENOMIC DNA]</scope>
    <source>
        <strain evidence="3">CAIM 1854 / LMG 25443</strain>
    </source>
</reference>
<name>A0A0C1VT76_9VIBR</name>
<feature type="chain" id="PRO_5002158475" evidence="1">
    <location>
        <begin position="25"/>
        <end position="150"/>
    </location>
</feature>
<dbReference type="AlphaFoldDB" id="A0A0C1VT76"/>
<dbReference type="RefSeq" id="WP_020194280.1">
    <property type="nucleotide sequence ID" value="NZ_BAOH01000005.1"/>
</dbReference>
<evidence type="ECO:0000313" key="2">
    <source>
        <dbReference type="EMBL" id="KIF53108.1"/>
    </source>
</evidence>
<accession>A0A0C1VT76</accession>
<gene>
    <name evidence="2" type="ORF">H735_09190</name>
</gene>
<organism evidence="2 3">
    <name type="scientific">Vibrio owensii CAIM 1854 = LMG 25443</name>
    <dbReference type="NCBI Taxonomy" id="1229493"/>
    <lineage>
        <taxon>Bacteria</taxon>
        <taxon>Pseudomonadati</taxon>
        <taxon>Pseudomonadota</taxon>
        <taxon>Gammaproteobacteria</taxon>
        <taxon>Vibrionales</taxon>
        <taxon>Vibrionaceae</taxon>
        <taxon>Vibrio</taxon>
    </lineage>
</organism>
<evidence type="ECO:0000313" key="3">
    <source>
        <dbReference type="Proteomes" id="UP000031586"/>
    </source>
</evidence>
<feature type="signal peptide" evidence="1">
    <location>
        <begin position="1"/>
        <end position="24"/>
    </location>
</feature>
<dbReference type="EMBL" id="JPRD01000015">
    <property type="protein sequence ID" value="KIF53108.1"/>
    <property type="molecule type" value="Genomic_DNA"/>
</dbReference>
<proteinExistence type="predicted"/>
<sequence length="150" mass="17218">MLYINRKLSLWLLPTLILTTPAFAVETSSLGIFTLLKVFDGARNQPNFVVTKEGRHLFEGSAKRFSSGDRVHLIEIKTSLTGTLYRMCLIDATICTERLTLKTDHEDLKLTSKKLHSRSNEEGSDLIDQIRKLQRRETSLLSQLENQYDY</sequence>
<protein>
    <submittedName>
        <fullName evidence="2">Uncharacterized protein</fullName>
    </submittedName>
</protein>
<keyword evidence="1" id="KW-0732">Signal</keyword>
<comment type="caution">
    <text evidence="2">The sequence shown here is derived from an EMBL/GenBank/DDBJ whole genome shotgun (WGS) entry which is preliminary data.</text>
</comment>
<dbReference type="PATRIC" id="fig|1229493.5.peg.922"/>